<feature type="chain" id="PRO_5039644565" description="SET domain-containing protein" evidence="4">
    <location>
        <begin position="24"/>
        <end position="1082"/>
    </location>
</feature>
<dbReference type="OrthoDB" id="341421at2759"/>
<keyword evidence="3" id="KW-0949">S-adenosyl-L-methionine</keyword>
<evidence type="ECO:0008006" key="7">
    <source>
        <dbReference type="Google" id="ProtNLM"/>
    </source>
</evidence>
<dbReference type="InterPro" id="IPR050600">
    <property type="entry name" value="SETD3_SETD6_MTase"/>
</dbReference>
<evidence type="ECO:0000256" key="2">
    <source>
        <dbReference type="ARBA" id="ARBA00022679"/>
    </source>
</evidence>
<evidence type="ECO:0000256" key="4">
    <source>
        <dbReference type="SAM" id="SignalP"/>
    </source>
</evidence>
<sequence>MQESMKAVLLLLPLLLHEALAWAAPTTCVFPNFSHNDKNALNWLERRITGDSSKSKARWPPVNWPKYTKRKYRHFAVSGNTSWDEFEQYLTWLHKEDHVKSRKFFLRDTKRFNLKAQGTTNGKVFEPVAVASMDLQEKEVLLEIPLRNCISDQVSVDDLRSLHEAPWELRLAVKLLQERPKSEGSIWYYFIRLLPTIRLPLFFSESELENVEDASIISEVLSMRSFILSSFYGLYQLEIAGFTFNDFAWALAVVYSFACRLDGSSIGGSGLPVATTHLLIPFISSYNDSLEPEATVELHGQVLKVVMLQDAAEGSLLSLNYFASTSRDNFLYRGFVPTKCPHDKARVFESLQDLVEWYLSTFNKEDDKKGSLLSVHAAMQMVGHQVSRDNFDKSIMSYPDFSVGLDGYFDPYMILALNALSNSNKEMQGGSEVFEVSDVRIEGGSLLEQPTIGNNSYISSKFSGSFCIGKNTPSIDGLNKPSSDHPSVALRGRILTVLNSLSTTLEEDEAVLKASMWEGFSDDEGGSHLCETCQWQTEELSFNDVLALQYRVRKKHVLLHVLSTLSDDCTVNEDKHLKAIDIEDASHDVHTKDIDEFLKWCEAEGAQITEALTVTHISARSNLTDSSTVVRGVEALRVFEQGETICILPLKLGLFDKSSSHSAGADSWHLAAAHLLREKSLGVASKWASYINILPKTMQTPIYLMPYELHEVQWWPVLRELIQVRRAIRMSFSRLTGQELAWADFEQYRWAVIMVHSRAFTLPVGNDDEYASYVLMPFMDIINHHFEYQADWMSLPVQNGKLEIIAKRHVDKGQQIFASFGPRSNDNLFLYYGFVLENNPFDTAQLFSSFEDAVHWLVTLWSTHCDDSIGPMVTEKCTQKVKEQMWAKAQKAIDDYAAGVTEQRPEWWKLINTWADYGYEYMQFQPSPSIYEGGIIDPTLSVALESVLGALLLDKKIAFKGCTHGESNFLDVKSNLNAFFMCLDNLQWRSPTWALHSSLCSDYAGRALVSLGESRCVKTMVKVSMSLRCLDILNSFPTTILEDKRLLKHTMHTSSHVQLARQYRYIKKLFLMDFIHHVTEQD</sequence>
<dbReference type="PANTHER" id="PTHR13271">
    <property type="entry name" value="UNCHARACTERIZED PUTATIVE METHYLTRANSFERASE"/>
    <property type="match status" value="1"/>
</dbReference>
<name>A0A9D4ULM8_ADICA</name>
<protein>
    <recommendedName>
        <fullName evidence="7">SET domain-containing protein</fullName>
    </recommendedName>
</protein>
<evidence type="ECO:0000256" key="3">
    <source>
        <dbReference type="ARBA" id="ARBA00022691"/>
    </source>
</evidence>
<dbReference type="Proteomes" id="UP000886520">
    <property type="component" value="Chromosome 14"/>
</dbReference>
<dbReference type="InterPro" id="IPR046341">
    <property type="entry name" value="SET_dom_sf"/>
</dbReference>
<keyword evidence="4" id="KW-0732">Signal</keyword>
<dbReference type="PANTHER" id="PTHR13271:SF137">
    <property type="entry name" value="SET DOMAIN-CONTAINING PROTEIN"/>
    <property type="match status" value="1"/>
</dbReference>
<dbReference type="SUPFAM" id="SSF81822">
    <property type="entry name" value="RuBisCo LSMT C-terminal, substrate-binding domain"/>
    <property type="match status" value="1"/>
</dbReference>
<dbReference type="InterPro" id="IPR036464">
    <property type="entry name" value="Rubisco_LSMT_subst-bd_sf"/>
</dbReference>
<dbReference type="CDD" id="cd10527">
    <property type="entry name" value="SET_LSMT"/>
    <property type="match status" value="2"/>
</dbReference>
<dbReference type="AlphaFoldDB" id="A0A9D4ULM8"/>
<gene>
    <name evidence="5" type="ORF">GOP47_0014528</name>
</gene>
<dbReference type="GO" id="GO:0032259">
    <property type="term" value="P:methylation"/>
    <property type="evidence" value="ECO:0007669"/>
    <property type="project" value="UniProtKB-KW"/>
</dbReference>
<keyword evidence="1" id="KW-0489">Methyltransferase</keyword>
<reference evidence="5" key="1">
    <citation type="submission" date="2021-01" db="EMBL/GenBank/DDBJ databases">
        <title>Adiantum capillus-veneris genome.</title>
        <authorList>
            <person name="Fang Y."/>
            <person name="Liao Q."/>
        </authorList>
    </citation>
    <scope>NUCLEOTIDE SEQUENCE</scope>
    <source>
        <strain evidence="5">H3</strain>
        <tissue evidence="5">Leaf</tissue>
    </source>
</reference>
<dbReference type="Gene3D" id="3.90.1410.10">
    <property type="entry name" value="set domain protein methyltransferase, domain 1"/>
    <property type="match status" value="2"/>
</dbReference>
<feature type="signal peptide" evidence="4">
    <location>
        <begin position="1"/>
        <end position="23"/>
    </location>
</feature>
<dbReference type="SUPFAM" id="SSF82199">
    <property type="entry name" value="SET domain"/>
    <property type="match status" value="2"/>
</dbReference>
<keyword evidence="2" id="KW-0808">Transferase</keyword>
<dbReference type="EMBL" id="JABFUD020000014">
    <property type="protein sequence ID" value="KAI5070185.1"/>
    <property type="molecule type" value="Genomic_DNA"/>
</dbReference>
<evidence type="ECO:0000313" key="6">
    <source>
        <dbReference type="Proteomes" id="UP000886520"/>
    </source>
</evidence>
<comment type="caution">
    <text evidence="5">The sequence shown here is derived from an EMBL/GenBank/DDBJ whole genome shotgun (WGS) entry which is preliminary data.</text>
</comment>
<keyword evidence="6" id="KW-1185">Reference proteome</keyword>
<evidence type="ECO:0000256" key="1">
    <source>
        <dbReference type="ARBA" id="ARBA00022603"/>
    </source>
</evidence>
<organism evidence="5 6">
    <name type="scientific">Adiantum capillus-veneris</name>
    <name type="common">Maidenhair fern</name>
    <dbReference type="NCBI Taxonomy" id="13818"/>
    <lineage>
        <taxon>Eukaryota</taxon>
        <taxon>Viridiplantae</taxon>
        <taxon>Streptophyta</taxon>
        <taxon>Embryophyta</taxon>
        <taxon>Tracheophyta</taxon>
        <taxon>Polypodiopsida</taxon>
        <taxon>Polypodiidae</taxon>
        <taxon>Polypodiales</taxon>
        <taxon>Pteridineae</taxon>
        <taxon>Pteridaceae</taxon>
        <taxon>Vittarioideae</taxon>
        <taxon>Adiantum</taxon>
    </lineage>
</organism>
<proteinExistence type="predicted"/>
<accession>A0A9D4ULM8</accession>
<dbReference type="GO" id="GO:0016279">
    <property type="term" value="F:protein-lysine N-methyltransferase activity"/>
    <property type="evidence" value="ECO:0007669"/>
    <property type="project" value="TreeGrafter"/>
</dbReference>
<evidence type="ECO:0000313" key="5">
    <source>
        <dbReference type="EMBL" id="KAI5070185.1"/>
    </source>
</evidence>